<dbReference type="AlphaFoldDB" id="A0A2J6Q7A4"/>
<dbReference type="EMBL" id="KZ613479">
    <property type="protein sequence ID" value="PMD22158.1"/>
    <property type="molecule type" value="Genomic_DNA"/>
</dbReference>
<dbReference type="InterPro" id="IPR001841">
    <property type="entry name" value="Znf_RING"/>
</dbReference>
<gene>
    <name evidence="6" type="ORF">NA56DRAFT_748498</name>
</gene>
<name>A0A2J6Q7A4_9HELO</name>
<dbReference type="OrthoDB" id="8062037at2759"/>
<evidence type="ECO:0000259" key="5">
    <source>
        <dbReference type="PROSITE" id="PS50089"/>
    </source>
</evidence>
<dbReference type="InterPro" id="IPR027370">
    <property type="entry name" value="Znf-RING_euk"/>
</dbReference>
<keyword evidence="3" id="KW-0862">Zinc</keyword>
<dbReference type="GO" id="GO:0008270">
    <property type="term" value="F:zinc ion binding"/>
    <property type="evidence" value="ECO:0007669"/>
    <property type="project" value="UniProtKB-KW"/>
</dbReference>
<sequence length="168" mass="19824">MVKIIRYPYIEQVSRASVNEPEAVCPICMDVVRDRARVMPCGHVFDFRCIKSWILVCHKEYRALVCPCCRIKMKAIGRVDSKGYRLTTPVVSLIREADVLQSREDSANERLESVIAEERNRVEYEEYESSMRAAREASEQQYIMEEQRRRWLEEREQLGNWTPRCTIS</sequence>
<proteinExistence type="predicted"/>
<accession>A0A2J6Q7A4</accession>
<dbReference type="Gene3D" id="3.30.40.10">
    <property type="entry name" value="Zinc/RING finger domain, C3HC4 (zinc finger)"/>
    <property type="match status" value="1"/>
</dbReference>
<dbReference type="PROSITE" id="PS50089">
    <property type="entry name" value="ZF_RING_2"/>
    <property type="match status" value="1"/>
</dbReference>
<dbReference type="STRING" id="1745343.A0A2J6Q7A4"/>
<dbReference type="SMART" id="SM00184">
    <property type="entry name" value="RING"/>
    <property type="match status" value="1"/>
</dbReference>
<reference evidence="6 7" key="1">
    <citation type="submission" date="2016-05" db="EMBL/GenBank/DDBJ databases">
        <title>A degradative enzymes factory behind the ericoid mycorrhizal symbiosis.</title>
        <authorList>
            <consortium name="DOE Joint Genome Institute"/>
            <person name="Martino E."/>
            <person name="Morin E."/>
            <person name="Grelet G."/>
            <person name="Kuo A."/>
            <person name="Kohler A."/>
            <person name="Daghino S."/>
            <person name="Barry K."/>
            <person name="Choi C."/>
            <person name="Cichocki N."/>
            <person name="Clum A."/>
            <person name="Copeland A."/>
            <person name="Hainaut M."/>
            <person name="Haridas S."/>
            <person name="Labutti K."/>
            <person name="Lindquist E."/>
            <person name="Lipzen A."/>
            <person name="Khouja H.-R."/>
            <person name="Murat C."/>
            <person name="Ohm R."/>
            <person name="Olson A."/>
            <person name="Spatafora J."/>
            <person name="Veneault-Fourrey C."/>
            <person name="Henrissat B."/>
            <person name="Grigoriev I."/>
            <person name="Martin F."/>
            <person name="Perotto S."/>
        </authorList>
    </citation>
    <scope>NUCLEOTIDE SEQUENCE [LARGE SCALE GENOMIC DNA]</scope>
    <source>
        <strain evidence="6 7">UAMH 7357</strain>
    </source>
</reference>
<feature type="domain" description="RING-type" evidence="5">
    <location>
        <begin position="25"/>
        <end position="70"/>
    </location>
</feature>
<protein>
    <recommendedName>
        <fullName evidence="5">RING-type domain-containing protein</fullName>
    </recommendedName>
</protein>
<evidence type="ECO:0000256" key="3">
    <source>
        <dbReference type="ARBA" id="ARBA00022833"/>
    </source>
</evidence>
<dbReference type="Pfam" id="PF13445">
    <property type="entry name" value="zf-RING_UBOX"/>
    <property type="match status" value="1"/>
</dbReference>
<dbReference type="PANTHER" id="PTHR22763">
    <property type="entry name" value="RING ZINC FINGER PROTEIN"/>
    <property type="match status" value="1"/>
</dbReference>
<dbReference type="InterPro" id="IPR013083">
    <property type="entry name" value="Znf_RING/FYVE/PHD"/>
</dbReference>
<dbReference type="GO" id="GO:0012505">
    <property type="term" value="C:endomembrane system"/>
    <property type="evidence" value="ECO:0007669"/>
    <property type="project" value="TreeGrafter"/>
</dbReference>
<organism evidence="6 7">
    <name type="scientific">Hyaloscypha hepaticicola</name>
    <dbReference type="NCBI Taxonomy" id="2082293"/>
    <lineage>
        <taxon>Eukaryota</taxon>
        <taxon>Fungi</taxon>
        <taxon>Dikarya</taxon>
        <taxon>Ascomycota</taxon>
        <taxon>Pezizomycotina</taxon>
        <taxon>Leotiomycetes</taxon>
        <taxon>Helotiales</taxon>
        <taxon>Hyaloscyphaceae</taxon>
        <taxon>Hyaloscypha</taxon>
    </lineage>
</organism>
<evidence type="ECO:0000256" key="4">
    <source>
        <dbReference type="PROSITE-ProRule" id="PRU00175"/>
    </source>
</evidence>
<dbReference type="GO" id="GO:0043161">
    <property type="term" value="P:proteasome-mediated ubiquitin-dependent protein catabolic process"/>
    <property type="evidence" value="ECO:0007669"/>
    <property type="project" value="TreeGrafter"/>
</dbReference>
<keyword evidence="1" id="KW-0479">Metal-binding</keyword>
<dbReference type="SUPFAM" id="SSF57850">
    <property type="entry name" value="RING/U-box"/>
    <property type="match status" value="1"/>
</dbReference>
<evidence type="ECO:0000313" key="6">
    <source>
        <dbReference type="EMBL" id="PMD22158.1"/>
    </source>
</evidence>
<dbReference type="GO" id="GO:0061630">
    <property type="term" value="F:ubiquitin protein ligase activity"/>
    <property type="evidence" value="ECO:0007669"/>
    <property type="project" value="TreeGrafter"/>
</dbReference>
<evidence type="ECO:0000313" key="7">
    <source>
        <dbReference type="Proteomes" id="UP000235672"/>
    </source>
</evidence>
<keyword evidence="2 4" id="KW-0863">Zinc-finger</keyword>
<dbReference type="Proteomes" id="UP000235672">
    <property type="component" value="Unassembled WGS sequence"/>
</dbReference>
<evidence type="ECO:0000256" key="2">
    <source>
        <dbReference type="ARBA" id="ARBA00022771"/>
    </source>
</evidence>
<evidence type="ECO:0000256" key="1">
    <source>
        <dbReference type="ARBA" id="ARBA00022723"/>
    </source>
</evidence>
<dbReference type="InterPro" id="IPR050731">
    <property type="entry name" value="HRD1_E3_ubiq-ligases"/>
</dbReference>
<keyword evidence="7" id="KW-1185">Reference proteome</keyword>